<comment type="cofactor">
    <cofactor evidence="1">
        <name>Zn(2+)</name>
        <dbReference type="ChEBI" id="CHEBI:29105"/>
    </cofactor>
</comment>
<keyword evidence="14" id="KW-1185">Reference proteome</keyword>
<name>A0A173MLL1_9BACT</name>
<evidence type="ECO:0000256" key="10">
    <source>
        <dbReference type="ARBA" id="ARBA00023136"/>
    </source>
</evidence>
<evidence type="ECO:0000256" key="1">
    <source>
        <dbReference type="ARBA" id="ARBA00001947"/>
    </source>
</evidence>
<keyword evidence="2" id="KW-1003">Cell membrane</keyword>
<dbReference type="AlphaFoldDB" id="A0A173MLL1"/>
<dbReference type="GO" id="GO:0004222">
    <property type="term" value="F:metalloendopeptidase activity"/>
    <property type="evidence" value="ECO:0007669"/>
    <property type="project" value="InterPro"/>
</dbReference>
<dbReference type="GO" id="GO:0006508">
    <property type="term" value="P:proteolysis"/>
    <property type="evidence" value="ECO:0007669"/>
    <property type="project" value="UniProtKB-KW"/>
</dbReference>
<feature type="domain" description="Peptidase M48" evidence="12">
    <location>
        <begin position="99"/>
        <end position="365"/>
    </location>
</feature>
<keyword evidence="8 11" id="KW-1133">Transmembrane helix</keyword>
<dbReference type="Proteomes" id="UP000186917">
    <property type="component" value="Unassembled WGS sequence"/>
</dbReference>
<sequence length="686" mass="78219">MSSQPVAVSARFKKKATSAILSIFLFVVVYLLLIAFSIGLTLTLGYIGIQIIIAKPMLLTLVLGIGLASVGVLILIFLVKFLTQKHIDKPSGLMEITPEQEPELFEFINNIAREVNTSLPKKVYLSPEVNAAVFYNSTFWSMFLPVKKNLLIGLGLINTVSRSECKAILAHEFGHFSQSTMKVGSYVYTVNKIIYNMLYDNDGYISLANSWASSSSYMAFFVRLAVKINQGIQWILQQVYKVVNLSHSGLMREMEFHADAVAASVTGADPLITSLSRMELADRSYTILLNYYSNRIEEAISTQNIYPQQQYLLRFIAEEDGLPFEHGLPVVNKADANRYNKSRLVITNQWASHPETKDRIAALLQLNLPQQQPDHSPAATLFQHLSQWEAAVTASLFANVQYPATPTLQDKEAFAEAFTRHYQEHSFGKLFNGYYDKNNPTEIDIDNYVPLPQTANSIHELYGDQALDLIYTQQGLESDIATLERIAREELQIQTFDYNGNRYQKADIEQLLPSLQQELKSVEASLQQNDKAIYQYFLSLAQKQDKVDVLNTQYQLFNHTHTTYRSRQQVSVQVGEACNFINVDRAIEIVEKNIRILTTEERPFKQQVTEILTSPSYQSLLTPAIKEVLEKYVQKDWVYFSRPSYNNEALETLFTSIQYMQYLISKHYFVVKKDLLQTFEALQKQA</sequence>
<evidence type="ECO:0000256" key="6">
    <source>
        <dbReference type="ARBA" id="ARBA00022801"/>
    </source>
</evidence>
<evidence type="ECO:0000256" key="11">
    <source>
        <dbReference type="SAM" id="Phobius"/>
    </source>
</evidence>
<evidence type="ECO:0000256" key="9">
    <source>
        <dbReference type="ARBA" id="ARBA00023049"/>
    </source>
</evidence>
<evidence type="ECO:0000256" key="2">
    <source>
        <dbReference type="ARBA" id="ARBA00022475"/>
    </source>
</evidence>
<keyword evidence="5" id="KW-0479">Metal-binding</keyword>
<dbReference type="Gene3D" id="3.30.2010.10">
    <property type="entry name" value="Metalloproteases ('zincins'), catalytic domain"/>
    <property type="match status" value="1"/>
</dbReference>
<dbReference type="InterPro" id="IPR001915">
    <property type="entry name" value="Peptidase_M48"/>
</dbReference>
<feature type="transmembrane region" description="Helical" evidence="11">
    <location>
        <begin position="20"/>
        <end position="46"/>
    </location>
</feature>
<evidence type="ECO:0000259" key="12">
    <source>
        <dbReference type="Pfam" id="PF01435"/>
    </source>
</evidence>
<dbReference type="PANTHER" id="PTHR43221:SF2">
    <property type="entry name" value="PROTEASE HTPX HOMOLOG"/>
    <property type="match status" value="1"/>
</dbReference>
<dbReference type="EMBL" id="FTOR01000014">
    <property type="protein sequence ID" value="SIT34094.1"/>
    <property type="molecule type" value="Genomic_DNA"/>
</dbReference>
<dbReference type="OrthoDB" id="9789270at2"/>
<keyword evidence="10 11" id="KW-0472">Membrane</keyword>
<dbReference type="InterPro" id="IPR050083">
    <property type="entry name" value="HtpX_protease"/>
</dbReference>
<dbReference type="PANTHER" id="PTHR43221">
    <property type="entry name" value="PROTEASE HTPX"/>
    <property type="match status" value="1"/>
</dbReference>
<accession>A0A173MLL1</accession>
<evidence type="ECO:0000313" key="13">
    <source>
        <dbReference type="EMBL" id="SIT34094.1"/>
    </source>
</evidence>
<evidence type="ECO:0000313" key="14">
    <source>
        <dbReference type="Proteomes" id="UP000186917"/>
    </source>
</evidence>
<evidence type="ECO:0000256" key="4">
    <source>
        <dbReference type="ARBA" id="ARBA00022692"/>
    </source>
</evidence>
<dbReference type="KEGG" id="fln:FLA_4576"/>
<gene>
    <name evidence="13" type="ORF">SAMN05421788_114119</name>
</gene>
<keyword evidence="9" id="KW-0482">Metalloprotease</keyword>
<dbReference type="STRING" id="477680.SAMN05421788_114119"/>
<dbReference type="Pfam" id="PF01435">
    <property type="entry name" value="Peptidase_M48"/>
    <property type="match status" value="1"/>
</dbReference>
<proteinExistence type="predicted"/>
<evidence type="ECO:0000256" key="7">
    <source>
        <dbReference type="ARBA" id="ARBA00022833"/>
    </source>
</evidence>
<dbReference type="CDD" id="cd07328">
    <property type="entry name" value="M48_Ste24p_like"/>
    <property type="match status" value="1"/>
</dbReference>
<protein>
    <submittedName>
        <fullName evidence="13">Zn-dependent protease with chaperone function</fullName>
    </submittedName>
</protein>
<dbReference type="RefSeq" id="WP_076382564.1">
    <property type="nucleotide sequence ID" value="NZ_AP017422.1"/>
</dbReference>
<reference evidence="14" key="1">
    <citation type="submission" date="2017-01" db="EMBL/GenBank/DDBJ databases">
        <authorList>
            <person name="Varghese N."/>
            <person name="Submissions S."/>
        </authorList>
    </citation>
    <scope>NUCLEOTIDE SEQUENCE [LARGE SCALE GENOMIC DNA]</scope>
    <source>
        <strain evidence="14">DSM 21054</strain>
    </source>
</reference>
<feature type="transmembrane region" description="Helical" evidence="11">
    <location>
        <begin position="58"/>
        <end position="79"/>
    </location>
</feature>
<keyword evidence="3 13" id="KW-0645">Protease</keyword>
<evidence type="ECO:0000256" key="5">
    <source>
        <dbReference type="ARBA" id="ARBA00022723"/>
    </source>
</evidence>
<evidence type="ECO:0000256" key="3">
    <source>
        <dbReference type="ARBA" id="ARBA00022670"/>
    </source>
</evidence>
<keyword evidence="4 11" id="KW-0812">Transmembrane</keyword>
<evidence type="ECO:0000256" key="8">
    <source>
        <dbReference type="ARBA" id="ARBA00022989"/>
    </source>
</evidence>
<keyword evidence="6" id="KW-0378">Hydrolase</keyword>
<organism evidence="13 14">
    <name type="scientific">Filimonas lacunae</name>
    <dbReference type="NCBI Taxonomy" id="477680"/>
    <lineage>
        <taxon>Bacteria</taxon>
        <taxon>Pseudomonadati</taxon>
        <taxon>Bacteroidota</taxon>
        <taxon>Chitinophagia</taxon>
        <taxon>Chitinophagales</taxon>
        <taxon>Chitinophagaceae</taxon>
        <taxon>Filimonas</taxon>
    </lineage>
</organism>
<dbReference type="GO" id="GO:0046872">
    <property type="term" value="F:metal ion binding"/>
    <property type="evidence" value="ECO:0007669"/>
    <property type="project" value="UniProtKB-KW"/>
</dbReference>
<keyword evidence="7" id="KW-0862">Zinc</keyword>